<dbReference type="EMBL" id="FUZZ01000001">
    <property type="protein sequence ID" value="SKC99699.1"/>
    <property type="molecule type" value="Genomic_DNA"/>
</dbReference>
<dbReference type="STRING" id="393003.SAMN05660461_1567"/>
<dbReference type="Gene3D" id="1.20.120.450">
    <property type="entry name" value="dinb family like domain"/>
    <property type="match status" value="1"/>
</dbReference>
<dbReference type="Pfam" id="PF12867">
    <property type="entry name" value="DinB_2"/>
    <property type="match status" value="1"/>
</dbReference>
<dbReference type="AlphaFoldDB" id="A0A1T5NHV5"/>
<gene>
    <name evidence="2" type="ORF">SAMN05660461_1567</name>
</gene>
<evidence type="ECO:0000259" key="1">
    <source>
        <dbReference type="Pfam" id="PF12867"/>
    </source>
</evidence>
<accession>A0A1T5NHV5</accession>
<dbReference type="Proteomes" id="UP000190166">
    <property type="component" value="Unassembled WGS sequence"/>
</dbReference>
<dbReference type="InterPro" id="IPR034660">
    <property type="entry name" value="DinB/YfiT-like"/>
</dbReference>
<dbReference type="SUPFAM" id="SSF109854">
    <property type="entry name" value="DinB/YfiT-like putative metalloenzymes"/>
    <property type="match status" value="1"/>
</dbReference>
<sequence length="167" mass="18408">MATEYWMSGPVENIPALLQPVAHALLQANQEINNLMQDFPEDLLWEKPAGLASPGYHLQHVSGVLDRLFTYARAEALSQQQFAALADEGNPGATLHDLLDHFNAQVHQSLMQLSATPEDTLTAFRGVGRKQLPSTVLGLLFHAAEHTMRHTGQLLVTAKVLLDMHAR</sequence>
<organism evidence="2 3">
    <name type="scientific">Chitinophaga ginsengisegetis</name>
    <dbReference type="NCBI Taxonomy" id="393003"/>
    <lineage>
        <taxon>Bacteria</taxon>
        <taxon>Pseudomonadati</taxon>
        <taxon>Bacteroidota</taxon>
        <taxon>Chitinophagia</taxon>
        <taxon>Chitinophagales</taxon>
        <taxon>Chitinophagaceae</taxon>
        <taxon>Chitinophaga</taxon>
    </lineage>
</organism>
<reference evidence="2 3" key="1">
    <citation type="submission" date="2017-02" db="EMBL/GenBank/DDBJ databases">
        <authorList>
            <person name="Peterson S.W."/>
        </authorList>
    </citation>
    <scope>NUCLEOTIDE SEQUENCE [LARGE SCALE GENOMIC DNA]</scope>
    <source>
        <strain evidence="2 3">DSM 18108</strain>
    </source>
</reference>
<dbReference type="InterPro" id="IPR024775">
    <property type="entry name" value="DinB-like"/>
</dbReference>
<keyword evidence="3" id="KW-1185">Reference proteome</keyword>
<evidence type="ECO:0000313" key="2">
    <source>
        <dbReference type="EMBL" id="SKC99699.1"/>
    </source>
</evidence>
<dbReference type="RefSeq" id="WP_079468825.1">
    <property type="nucleotide sequence ID" value="NZ_FUZZ01000001.1"/>
</dbReference>
<name>A0A1T5NHV5_9BACT</name>
<evidence type="ECO:0000313" key="3">
    <source>
        <dbReference type="Proteomes" id="UP000190166"/>
    </source>
</evidence>
<protein>
    <submittedName>
        <fullName evidence="2">DinB superfamily protein</fullName>
    </submittedName>
</protein>
<proteinExistence type="predicted"/>
<feature type="domain" description="DinB-like" evidence="1">
    <location>
        <begin position="25"/>
        <end position="154"/>
    </location>
</feature>